<protein>
    <recommendedName>
        <fullName evidence="5">LamG-like jellyroll fold domain-containing protein</fullName>
    </recommendedName>
</protein>
<dbReference type="InterPro" id="IPR006558">
    <property type="entry name" value="LamG-like"/>
</dbReference>
<dbReference type="Pfam" id="PF13385">
    <property type="entry name" value="Laminin_G_3"/>
    <property type="match status" value="2"/>
</dbReference>
<feature type="region of interest" description="Disordered" evidence="3">
    <location>
        <begin position="1540"/>
        <end position="1592"/>
    </location>
</feature>
<feature type="transmembrane region" description="Helical" evidence="4">
    <location>
        <begin position="1729"/>
        <end position="1746"/>
    </location>
</feature>
<dbReference type="Gene3D" id="2.60.120.200">
    <property type="match status" value="2"/>
</dbReference>
<name>A0A8J8GJG6_9EURY</name>
<organism evidence="6 7">
    <name type="scientific">Haloterrigena gelatinilytica</name>
    <dbReference type="NCBI Taxonomy" id="2741724"/>
    <lineage>
        <taxon>Archaea</taxon>
        <taxon>Methanobacteriati</taxon>
        <taxon>Methanobacteriota</taxon>
        <taxon>Stenosarchaea group</taxon>
        <taxon>Halobacteria</taxon>
        <taxon>Halobacteriales</taxon>
        <taxon>Natrialbaceae</taxon>
        <taxon>Haloterrigena</taxon>
    </lineage>
</organism>
<accession>A0A8J8GJG6</accession>
<dbReference type="SUPFAM" id="SSF49899">
    <property type="entry name" value="Concanavalin A-like lectins/glucanases"/>
    <property type="match status" value="2"/>
</dbReference>
<dbReference type="Gene3D" id="2.60.40.10">
    <property type="entry name" value="Immunoglobulins"/>
    <property type="match status" value="4"/>
</dbReference>
<evidence type="ECO:0000259" key="5">
    <source>
        <dbReference type="SMART" id="SM00560"/>
    </source>
</evidence>
<keyword evidence="4" id="KW-0472">Membrane</keyword>
<keyword evidence="4" id="KW-1133">Transmembrane helix</keyword>
<comment type="caution">
    <text evidence="6">The sequence shown here is derived from an EMBL/GenBank/DDBJ whole genome shotgun (WGS) entry which is preliminary data.</text>
</comment>
<dbReference type="EMBL" id="JABURA010000001">
    <property type="protein sequence ID" value="NUB91114.1"/>
    <property type="molecule type" value="Genomic_DNA"/>
</dbReference>
<sequence>MANDYVAGNDGSTAGIADANSFVDEAGFIGKGFNSTPDGGDNSQYITVSQNDVSVPTNTEPRTAMAWIKVNQQSNDKFFSYGSDSGTATNFDWTVEGDCVKWRYSNGNTDFACNEVATGEWFHWAVVVPSDASTVDDATVYINGTAYTTSDSTSISTDASDLYIGVRHKGSSTGGFRGYIDDFQFYDQELTQDQIQAHYEGGTLETSDTGDGGDGASEPIQLTLHNPQDGDVFDSSDVWLNVTANETVDTWTRQLDGSNTTFTPNTTMSGLVDSDHDVKVWVNTSDHITSESASFTVDTSTPLPTIHSPENTTYTTGSVDIDVTADESISTWKYNLDSGGNTTFIPNTSITGLSDGNHDIIVYAEDEAGNTNSSQEWFTINVSAGGDVTPINDSMAEAHSLNNADTLEKVFLSINGTNPVNEGLDSQDHWIYGTFWNNETQIEHKNADTGGWNDSRVYNQSSENELCAVQTQPVTFERCPNGDSNLQLFMPFDQEDAGTDAFFTSISPTESGFDGDEKGATGQVGNAYDFDGSDDYIDMGDNFIDGWSAATVSAWIKVNTKPGTTHPVIHKRGSDDDNFRISVRDDFDLRCYYDAGGDTHVTIDGGIGAGAWYHVTCSYDGNKVRLYVDGTLNNTGSESGSLKDNTNNFQIAGDTDRDRYVDVEVDDLRVYNQNVSASQVQSLYSLNADIGAVGQQGTQPLNVTLNDPADGASFTGKQSIQFNVTARDDTQLENVSLWTNETGTWGPRNSTTVSGTEATVTFDRTLDVGHYEWSALTYNNESQGNWSKTNRTLTVNYEAPSLSLDSPADGSTEANPAWHNFTPTCNSDSCDTAELFINDSGVSSNFTWKSQNQVASVGADGSIDLADFDDDGKIDVAYADGGSDYVEWCEQGSSTTDWTCHSVASGYNEIEGLEAVDFDGDGTYELAIMDQGNNDLDIASQDTSDPTGSWSTVTVDSSANNVQSGLSADIDDDGDNDLFYAYEGGSSGDGGVYWQEYTGGDVLTASNYNKHEIVQREGAWWISHKRQDFSDDGNATDLLVTFREGKNSAADGGLYWYEQNDTDVTSTWPENAIDTSHPFLHADSGNFCGNGTERDVVGTGTHDGSHTGIDIYCYDDNWQSHTVRDDMNWHGVKAVDIDKQGRWEIIGADNDGSTNSIRIHAYQDGSWSETDSETYSKADDNMIPYDLTGDGYEELFTISENSNSVDWWAFHRNTNASDWVAYNSTSSVTDGTENSLLFDYSQNFTLDTTRHWNIKLTQSDGQTAFADSNNTITVQEDTTDTTPPSITIYHPPNATISDSSPWLNVTADEAVDVWQYSVDDGSNTTFAPNTTLSGLSEGAHTVTVYANDTDGNMGSQSKTFTVDTTDPTVSYNPSSTGSGTIDHDWILVNVSASDNLELSTVTEQFDGSNSSFTDSDSGNYWTNHTGLADGTYTVKGFAADNAGNTDSTNEREITVDTSSSDSDSDSDPAYFDVNITGTNSPVTEGEILNVTADVVNTGDESDTQNVTLEIDGEQVDSSSGTLSGGQSTSITFTYVTEDGDAGDRTATVASNDDTDSTTVTVEAADDGSTGDTGDETNTGSDSSPPSSDDDNLQNITVSSALEKVRVGTSVTGSVMAENPNDINVTLQIASAMDASCDYIALVDEDEWGAVEYELTANASRSIGYEIDLTGIDTDTLHPGDSITCEYDVSIPEGEDTEFAVTAEITAPGLLSRLAITGPTGNVSSVRGPLVAGIVIVLTTMIGIFWFRR</sequence>
<evidence type="ECO:0000256" key="3">
    <source>
        <dbReference type="SAM" id="MobiDB-lite"/>
    </source>
</evidence>
<feature type="domain" description="LamG-like jellyroll fold" evidence="5">
    <location>
        <begin position="548"/>
        <end position="678"/>
    </location>
</feature>
<evidence type="ECO:0000256" key="4">
    <source>
        <dbReference type="SAM" id="Phobius"/>
    </source>
</evidence>
<feature type="domain" description="LamG-like jellyroll fold" evidence="5">
    <location>
        <begin position="63"/>
        <end position="193"/>
    </location>
</feature>
<dbReference type="SUPFAM" id="SSF69318">
    <property type="entry name" value="Integrin alpha N-terminal domain"/>
    <property type="match status" value="1"/>
</dbReference>
<gene>
    <name evidence="6" type="ORF">HT576_08780</name>
</gene>
<dbReference type="InterPro" id="IPR028994">
    <property type="entry name" value="Integrin_alpha_N"/>
</dbReference>
<dbReference type="InterPro" id="IPR013320">
    <property type="entry name" value="ConA-like_dom_sf"/>
</dbReference>
<proteinExistence type="predicted"/>
<keyword evidence="1" id="KW-0732">Signal</keyword>
<dbReference type="PANTHER" id="PTHR42535">
    <property type="entry name" value="OOKINETE PROTEIN, PUTATIVE-RELATED"/>
    <property type="match status" value="1"/>
</dbReference>
<evidence type="ECO:0000313" key="7">
    <source>
        <dbReference type="Proteomes" id="UP000728647"/>
    </source>
</evidence>
<evidence type="ECO:0000313" key="6">
    <source>
        <dbReference type="EMBL" id="NUB91114.1"/>
    </source>
</evidence>
<reference evidence="6" key="1">
    <citation type="submission" date="2020-06" db="EMBL/GenBank/DDBJ databases">
        <title>Haloterrigena sp. nov., an extremely halophilic archaeon isolated from a saline sediment.</title>
        <authorList>
            <person name="Liu B.-B."/>
        </authorList>
    </citation>
    <scope>NUCLEOTIDE SEQUENCE</scope>
    <source>
        <strain evidence="6">SYSU A121-1</strain>
    </source>
</reference>
<dbReference type="Proteomes" id="UP000728647">
    <property type="component" value="Unassembled WGS sequence"/>
</dbReference>
<keyword evidence="2" id="KW-1015">Disulfide bond</keyword>
<dbReference type="PANTHER" id="PTHR42535:SF2">
    <property type="entry name" value="CHROMOSOME UNDETERMINED SCAFFOLD_146, WHOLE GENOME SHOTGUN SEQUENCE"/>
    <property type="match status" value="1"/>
</dbReference>
<keyword evidence="4" id="KW-0812">Transmembrane</keyword>
<evidence type="ECO:0000256" key="2">
    <source>
        <dbReference type="ARBA" id="ARBA00023157"/>
    </source>
</evidence>
<feature type="region of interest" description="Disordered" evidence="3">
    <location>
        <begin position="1442"/>
        <end position="1469"/>
    </location>
</feature>
<dbReference type="SMART" id="SM00560">
    <property type="entry name" value="LamGL"/>
    <property type="match status" value="2"/>
</dbReference>
<dbReference type="InterPro" id="IPR013783">
    <property type="entry name" value="Ig-like_fold"/>
</dbReference>
<feature type="compositionally biased region" description="Low complexity" evidence="3">
    <location>
        <begin position="1545"/>
        <end position="1586"/>
    </location>
</feature>
<evidence type="ECO:0000256" key="1">
    <source>
        <dbReference type="ARBA" id="ARBA00022729"/>
    </source>
</evidence>